<dbReference type="GO" id="GO:0006310">
    <property type="term" value="P:DNA recombination"/>
    <property type="evidence" value="ECO:0007669"/>
    <property type="project" value="UniProtKB-KW"/>
</dbReference>
<sequence length="371" mass="40948">MTSRFPAAFRPPALAFRAILRPLGNRAFLRVPVVIAEKPTDMGSDLHGWLWARRPMIVFLKEFPQVSSSNGRRLPILAETVATVHAWLAVRQTIELPSGSEGFLFPPAGEFGQVRHLESDHISPIIRAFADAVPQLLAEEFGPDGRPLPFDRSLIFPYAFRHAYCQRHADAGVPIDVLRELMDHASMETTAGYYTVSLKRKRERSRWSAATASTGQAGPCRPVPASPTRSGRWRCRSAFAPSRPTSELGGKACAVRFQCAACKFFAPDPSHLPAMDEQIAAMRADRETAIAWEVDEYVIRNFDDNIQAMEKIAGIARAKLAKLPADERAALEEATEVLRIVRAKHARDGVGSGAIDLGMPRFPGRRGQESA</sequence>
<dbReference type="InterPro" id="IPR013762">
    <property type="entry name" value="Integrase-like_cat_sf"/>
</dbReference>
<proteinExistence type="predicted"/>
<name>A0A4V2YAA7_9ACTN</name>
<protein>
    <submittedName>
        <fullName evidence="3">Site-specific integrase</fullName>
    </submittedName>
</protein>
<dbReference type="Proteomes" id="UP000295258">
    <property type="component" value="Unassembled WGS sequence"/>
</dbReference>
<evidence type="ECO:0000313" key="4">
    <source>
        <dbReference type="Proteomes" id="UP000295258"/>
    </source>
</evidence>
<dbReference type="AlphaFoldDB" id="A0A4V2YAA7"/>
<keyword evidence="4" id="KW-1185">Reference proteome</keyword>
<keyword evidence="1" id="KW-0233">DNA recombination</keyword>
<organism evidence="3 4">
    <name type="scientific">Nonomuraea deserti</name>
    <dbReference type="NCBI Taxonomy" id="1848322"/>
    <lineage>
        <taxon>Bacteria</taxon>
        <taxon>Bacillati</taxon>
        <taxon>Actinomycetota</taxon>
        <taxon>Actinomycetes</taxon>
        <taxon>Streptosporangiales</taxon>
        <taxon>Streptosporangiaceae</taxon>
        <taxon>Nonomuraea</taxon>
    </lineage>
</organism>
<feature type="region of interest" description="Disordered" evidence="2">
    <location>
        <begin position="205"/>
        <end position="230"/>
    </location>
</feature>
<evidence type="ECO:0000256" key="1">
    <source>
        <dbReference type="ARBA" id="ARBA00023172"/>
    </source>
</evidence>
<dbReference type="EMBL" id="SMKO01000059">
    <property type="protein sequence ID" value="TDD02966.1"/>
    <property type="molecule type" value="Genomic_DNA"/>
</dbReference>
<gene>
    <name evidence="3" type="ORF">E1292_22320</name>
</gene>
<reference evidence="3 4" key="1">
    <citation type="submission" date="2019-03" db="EMBL/GenBank/DDBJ databases">
        <title>Draft genome sequences of novel Actinobacteria.</title>
        <authorList>
            <person name="Sahin N."/>
            <person name="Ay H."/>
            <person name="Saygin H."/>
        </authorList>
    </citation>
    <scope>NUCLEOTIDE SEQUENCE [LARGE SCALE GENOMIC DNA]</scope>
    <source>
        <strain evidence="3 4">KC310</strain>
    </source>
</reference>
<evidence type="ECO:0000313" key="3">
    <source>
        <dbReference type="EMBL" id="TDD02966.1"/>
    </source>
</evidence>
<dbReference type="SUPFAM" id="SSF56349">
    <property type="entry name" value="DNA breaking-rejoining enzymes"/>
    <property type="match status" value="1"/>
</dbReference>
<dbReference type="GO" id="GO:0003677">
    <property type="term" value="F:DNA binding"/>
    <property type="evidence" value="ECO:0007669"/>
    <property type="project" value="InterPro"/>
</dbReference>
<dbReference type="InterPro" id="IPR011010">
    <property type="entry name" value="DNA_brk_join_enz"/>
</dbReference>
<evidence type="ECO:0000256" key="2">
    <source>
        <dbReference type="SAM" id="MobiDB-lite"/>
    </source>
</evidence>
<dbReference type="Gene3D" id="1.10.443.10">
    <property type="entry name" value="Intergrase catalytic core"/>
    <property type="match status" value="1"/>
</dbReference>
<dbReference type="GO" id="GO:0015074">
    <property type="term" value="P:DNA integration"/>
    <property type="evidence" value="ECO:0007669"/>
    <property type="project" value="InterPro"/>
</dbReference>
<comment type="caution">
    <text evidence="3">The sequence shown here is derived from an EMBL/GenBank/DDBJ whole genome shotgun (WGS) entry which is preliminary data.</text>
</comment>
<accession>A0A4V2YAA7</accession>